<dbReference type="SUPFAM" id="SSF53474">
    <property type="entry name" value="alpha/beta-Hydrolases"/>
    <property type="match status" value="1"/>
</dbReference>
<dbReference type="STRING" id="183478.A0A364NCU2"/>
<evidence type="ECO:0000259" key="1">
    <source>
        <dbReference type="Pfam" id="PF09994"/>
    </source>
</evidence>
<reference evidence="3" key="1">
    <citation type="submission" date="2018-05" db="EMBL/GenBank/DDBJ databases">
        <title>Draft genome sequence of Stemphylium lycopersici strain CIDEFI 213.</title>
        <authorList>
            <person name="Medina R."/>
            <person name="Franco M.E.E."/>
            <person name="Lucentini C.G."/>
            <person name="Saparrat M.C.N."/>
            <person name="Balatti P.A."/>
        </authorList>
    </citation>
    <scope>NUCLEOTIDE SEQUENCE [LARGE SCALE GENOMIC DNA]</scope>
    <source>
        <strain evidence="3">CIDEFI 213</strain>
    </source>
</reference>
<organism evidence="2 3">
    <name type="scientific">Stemphylium lycopersici</name>
    <name type="common">Tomato gray leaf spot disease fungus</name>
    <name type="synonym">Thyrospora lycopersici</name>
    <dbReference type="NCBI Taxonomy" id="183478"/>
    <lineage>
        <taxon>Eukaryota</taxon>
        <taxon>Fungi</taxon>
        <taxon>Dikarya</taxon>
        <taxon>Ascomycota</taxon>
        <taxon>Pezizomycotina</taxon>
        <taxon>Dothideomycetes</taxon>
        <taxon>Pleosporomycetidae</taxon>
        <taxon>Pleosporales</taxon>
        <taxon>Pleosporineae</taxon>
        <taxon>Pleosporaceae</taxon>
        <taxon>Stemphylium</taxon>
    </lineage>
</organism>
<protein>
    <submittedName>
        <fullName evidence="2">Peptidoglycan binding domain-containing protein</fullName>
    </submittedName>
</protein>
<dbReference type="Gene3D" id="3.40.50.1820">
    <property type="entry name" value="alpha/beta hydrolase"/>
    <property type="match status" value="1"/>
</dbReference>
<dbReference type="EMBL" id="QGDH01000016">
    <property type="protein sequence ID" value="RAR14973.1"/>
    <property type="molecule type" value="Genomic_DNA"/>
</dbReference>
<dbReference type="Pfam" id="PF09994">
    <property type="entry name" value="T6SS_Tle1-like_cat"/>
    <property type="match status" value="1"/>
</dbReference>
<dbReference type="InterPro" id="IPR029058">
    <property type="entry name" value="AB_hydrolase_fold"/>
</dbReference>
<sequence length="585" mass="66939">MTDDNNKAWGRRLVICCDGTWQSSVSSKANVPSNVTRLCRLIARIGSDQKDPSKKFHQIVYYDSGVGTGNLTSSERRRQGGTGAGLAENVIEAYNFIVQNYEQGDEIFCFGFSRGAYTARAVAGLVSDIGVIAPISMQFFPELYSLYQTNDEGVDFRETKAWKWFTEGKLSKKGEELKAQGVDVTKTGLEDLRRLAEVWEIRPHGELAISEDSRKVKVVGVWDTVGSLGIPDVVGLNLAFGRTQFGFHNVKLTEHIEHAYQALALDERRKAFRPTLWYIPKDLIDDPKRPTPELKQVWFPGVHTNCGGGSQDAFEDMKGDSENLSTASLCWMLQVISPHLTIDRHAFSLYLAQYKRWLFRIRYACTYHHENKLEKVWSYVPKLPYISILSRGRKDLESPRRDPAHTHEHFDFSWGTGPLVDSYGGMYYLNGMHVRVPGHESVEEYDEESQVPKWNKLKELGDTNEYIHPIAYFRSLVRGWEKHSPLKKSWNRKAWEGLGDGKMRFWWYMDGEREKCALPEWVILPDGANEDFNFERRWYGECEKSAKTLDKLAGVEGFGKDRDFLEVLDETLNFADDDRPLGVAP</sequence>
<evidence type="ECO:0000313" key="3">
    <source>
        <dbReference type="Proteomes" id="UP000249619"/>
    </source>
</evidence>
<dbReference type="AlphaFoldDB" id="A0A364NCU2"/>
<evidence type="ECO:0000313" key="2">
    <source>
        <dbReference type="EMBL" id="RAR14973.1"/>
    </source>
</evidence>
<accession>A0A364NCU2</accession>
<dbReference type="PANTHER" id="PTHR33840:SF16">
    <property type="entry name" value="DUF2235 DOMAIN-CONTAINING PROTEIN"/>
    <property type="match status" value="1"/>
</dbReference>
<name>A0A364NCU2_STELY</name>
<keyword evidence="3" id="KW-1185">Reference proteome</keyword>
<gene>
    <name evidence="2" type="ORF">DDE83_001609</name>
</gene>
<dbReference type="PANTHER" id="PTHR33840">
    <property type="match status" value="1"/>
</dbReference>
<proteinExistence type="predicted"/>
<comment type="caution">
    <text evidence="2">The sequence shown here is derived from an EMBL/GenBank/DDBJ whole genome shotgun (WGS) entry which is preliminary data.</text>
</comment>
<dbReference type="Proteomes" id="UP000249619">
    <property type="component" value="Unassembled WGS sequence"/>
</dbReference>
<dbReference type="InterPro" id="IPR018712">
    <property type="entry name" value="Tle1-like_cat"/>
</dbReference>
<feature type="domain" description="T6SS Phospholipase effector Tle1-like catalytic" evidence="1">
    <location>
        <begin position="11"/>
        <end position="334"/>
    </location>
</feature>